<proteinExistence type="predicted"/>
<reference evidence="1 2" key="1">
    <citation type="submission" date="2019-11" db="EMBL/GenBank/DDBJ databases">
        <title>Genome sequences of 17 halophilic strains isolated from different environments.</title>
        <authorList>
            <person name="Furrow R.E."/>
        </authorList>
    </citation>
    <scope>NUCLEOTIDE SEQUENCE [LARGE SCALE GENOMIC DNA]</scope>
    <source>
        <strain evidence="1 2">22505_10_Sand</strain>
    </source>
</reference>
<comment type="caution">
    <text evidence="1">The sequence shown here is derived from an EMBL/GenBank/DDBJ whole genome shotgun (WGS) entry which is preliminary data.</text>
</comment>
<evidence type="ECO:0000313" key="2">
    <source>
        <dbReference type="Proteomes" id="UP000447393"/>
    </source>
</evidence>
<dbReference type="AlphaFoldDB" id="A0A845E260"/>
<accession>A0A845E260</accession>
<dbReference type="Proteomes" id="UP000447393">
    <property type="component" value="Unassembled WGS sequence"/>
</dbReference>
<evidence type="ECO:0000313" key="1">
    <source>
        <dbReference type="EMBL" id="MYL48349.1"/>
    </source>
</evidence>
<dbReference type="RefSeq" id="WP_160911823.1">
    <property type="nucleotide sequence ID" value="NZ_WMEZ01000001.1"/>
</dbReference>
<gene>
    <name evidence="1" type="ORF">GLV98_02595</name>
</gene>
<protein>
    <submittedName>
        <fullName evidence="1">Uncharacterized protein</fullName>
    </submittedName>
</protein>
<dbReference type="EMBL" id="WMEZ01000001">
    <property type="protein sequence ID" value="MYL48349.1"/>
    <property type="molecule type" value="Genomic_DNA"/>
</dbReference>
<name>A0A845E260_9BACI</name>
<sequence>MIMMNEREKEAYDDLMKSFKKAQSIEESRHYFVEIQLYLDNLESTRGQSITEPQLKEYQRLRRKLVDADSKKEVRYYEEQIHAWLNKIYNTNLT</sequence>
<organism evidence="1 2">
    <name type="scientific">Halobacillus litoralis</name>
    <dbReference type="NCBI Taxonomy" id="45668"/>
    <lineage>
        <taxon>Bacteria</taxon>
        <taxon>Bacillati</taxon>
        <taxon>Bacillota</taxon>
        <taxon>Bacilli</taxon>
        <taxon>Bacillales</taxon>
        <taxon>Bacillaceae</taxon>
        <taxon>Halobacillus</taxon>
    </lineage>
</organism>
<dbReference type="OrthoDB" id="2973630at2"/>